<organism evidence="1 2">
    <name type="scientific">Eiseniibacteriota bacterium</name>
    <dbReference type="NCBI Taxonomy" id="2212470"/>
    <lineage>
        <taxon>Bacteria</taxon>
        <taxon>Candidatus Eiseniibacteriota</taxon>
    </lineage>
</organism>
<name>A0A933W3E8_UNCEI</name>
<accession>A0A933W3E8</accession>
<proteinExistence type="predicted"/>
<dbReference type="AlphaFoldDB" id="A0A933W3E8"/>
<comment type="caution">
    <text evidence="1">The sequence shown here is derived from an EMBL/GenBank/DDBJ whole genome shotgun (WGS) entry which is preliminary data.</text>
</comment>
<evidence type="ECO:0000313" key="1">
    <source>
        <dbReference type="EMBL" id="MBI5171070.1"/>
    </source>
</evidence>
<evidence type="ECO:0000313" key="2">
    <source>
        <dbReference type="Proteomes" id="UP000696931"/>
    </source>
</evidence>
<reference evidence="1" key="1">
    <citation type="submission" date="2020-07" db="EMBL/GenBank/DDBJ databases">
        <title>Huge and variable diversity of episymbiotic CPR bacteria and DPANN archaea in groundwater ecosystems.</title>
        <authorList>
            <person name="He C.Y."/>
            <person name="Keren R."/>
            <person name="Whittaker M."/>
            <person name="Farag I.F."/>
            <person name="Doudna J."/>
            <person name="Cate J.H.D."/>
            <person name="Banfield J.F."/>
        </authorList>
    </citation>
    <scope>NUCLEOTIDE SEQUENCE</scope>
    <source>
        <strain evidence="1">NC_groundwater_1813_Pr3_B-0.1um_71_17</strain>
    </source>
</reference>
<dbReference type="Proteomes" id="UP000696931">
    <property type="component" value="Unassembled WGS sequence"/>
</dbReference>
<dbReference type="SUPFAM" id="SSF117070">
    <property type="entry name" value="LEA14-like"/>
    <property type="match status" value="1"/>
</dbReference>
<gene>
    <name evidence="1" type="ORF">HZA61_16410</name>
</gene>
<dbReference type="PROSITE" id="PS51257">
    <property type="entry name" value="PROKAR_LIPOPROTEIN"/>
    <property type="match status" value="1"/>
</dbReference>
<dbReference type="Gene3D" id="2.60.40.1820">
    <property type="match status" value="1"/>
</dbReference>
<protein>
    <submittedName>
        <fullName evidence="1">LEA type 2 family protein</fullName>
    </submittedName>
</protein>
<sequence length="200" mass="20794">MKRRPAALAVLAVALSAALLTLGGCAALQQIAALRTVSFAFANVSDVRFVGIPIDEGTTFSKLGIVELGKVTAAVIAKKAPLELVAHVNATNPPDNTVSARMVKMGWKFFVNDAQALAGDIGQPVVIGPGATADVPVSVRVDLYSISNGTAREMVDLAVAIAGKGPIRQELKLELTPTIDTAIGPITYPSPVVIRRTASR</sequence>
<dbReference type="EMBL" id="JACRIW010000117">
    <property type="protein sequence ID" value="MBI5171070.1"/>
    <property type="molecule type" value="Genomic_DNA"/>
</dbReference>